<dbReference type="EMBL" id="QGGI01000001">
    <property type="protein sequence ID" value="PWJ96652.1"/>
    <property type="molecule type" value="Genomic_DNA"/>
</dbReference>
<reference evidence="1 2" key="1">
    <citation type="submission" date="2018-05" db="EMBL/GenBank/DDBJ databases">
        <title>Genomic Encyclopedia of Type Strains, Phase IV (KMG-IV): sequencing the most valuable type-strain genomes for metagenomic binning, comparative biology and taxonomic classification.</title>
        <authorList>
            <person name="Goeker M."/>
        </authorList>
    </citation>
    <scope>NUCLEOTIDE SEQUENCE [LARGE SCALE GENOMIC DNA]</scope>
    <source>
        <strain evidence="1 2">DSM 24906</strain>
    </source>
</reference>
<keyword evidence="2" id="KW-1185">Reference proteome</keyword>
<comment type="caution">
    <text evidence="1">The sequence shown here is derived from an EMBL/GenBank/DDBJ whole genome shotgun (WGS) entry which is preliminary data.</text>
</comment>
<name>A0AA45C9E9_9BACT</name>
<sequence length="339" mass="39683">MKRNIDFNYERKKIDFMSGYIFKGRHYRCNYIRYKSMYKNISKGTETVEVYNFEPKDKVYASVLIVHGLGSSNIKFLLWMGRHLASVGINSSVLILPGNYTRVDDKSVSGRNYLWPDINIMYNFWENGILDIRTTLDLLEDHGLWNKNNALIGYCLGGMLSTIVSSIDSRISELILLTTGGHLPEIMYRSPATKFIRKLIEKGFKMENHLNEPQKMFSIYNENLDSIKKMTLDEIINSDIHPIFKIDPLSYAHLIDYKKVTFFEALFDKTLSIKSRKSLLKEFKGCKYYPIPIGHVSWLPFEYFVAIYIMNKLNIKDAKIRSRILTKDEMDENFDNIYK</sequence>
<dbReference type="Gene3D" id="3.40.50.1820">
    <property type="entry name" value="alpha/beta hydrolase"/>
    <property type="match status" value="1"/>
</dbReference>
<protein>
    <recommendedName>
        <fullName evidence="3">Alpha/beta hydrolase</fullName>
    </recommendedName>
</protein>
<organism evidence="1 2">
    <name type="scientific">Oceanotoga teriensis</name>
    <dbReference type="NCBI Taxonomy" id="515440"/>
    <lineage>
        <taxon>Bacteria</taxon>
        <taxon>Thermotogati</taxon>
        <taxon>Thermotogota</taxon>
        <taxon>Thermotogae</taxon>
        <taxon>Petrotogales</taxon>
        <taxon>Petrotogaceae</taxon>
        <taxon>Oceanotoga</taxon>
    </lineage>
</organism>
<dbReference type="SUPFAM" id="SSF53474">
    <property type="entry name" value="alpha/beta-Hydrolases"/>
    <property type="match status" value="1"/>
</dbReference>
<dbReference type="AlphaFoldDB" id="A0AA45C9E9"/>
<dbReference type="RefSeq" id="WP_109603719.1">
    <property type="nucleotide sequence ID" value="NZ_JAMHJO010000001.1"/>
</dbReference>
<gene>
    <name evidence="1" type="ORF">C7380_101226</name>
</gene>
<accession>A0AA45C9E9</accession>
<proteinExistence type="predicted"/>
<dbReference type="InterPro" id="IPR029058">
    <property type="entry name" value="AB_hydrolase_fold"/>
</dbReference>
<evidence type="ECO:0008006" key="3">
    <source>
        <dbReference type="Google" id="ProtNLM"/>
    </source>
</evidence>
<evidence type="ECO:0000313" key="1">
    <source>
        <dbReference type="EMBL" id="PWJ96652.1"/>
    </source>
</evidence>
<evidence type="ECO:0000313" key="2">
    <source>
        <dbReference type="Proteomes" id="UP000245921"/>
    </source>
</evidence>
<dbReference type="Proteomes" id="UP000245921">
    <property type="component" value="Unassembled WGS sequence"/>
</dbReference>